<accession>A0A6J4I5I8</accession>
<proteinExistence type="predicted"/>
<feature type="compositionally biased region" description="Low complexity" evidence="1">
    <location>
        <begin position="381"/>
        <end position="390"/>
    </location>
</feature>
<organism evidence="2">
    <name type="scientific">uncultured Acidimicrobiales bacterium</name>
    <dbReference type="NCBI Taxonomy" id="310071"/>
    <lineage>
        <taxon>Bacteria</taxon>
        <taxon>Bacillati</taxon>
        <taxon>Actinomycetota</taxon>
        <taxon>Acidimicrobiia</taxon>
        <taxon>Acidimicrobiales</taxon>
        <taxon>environmental samples</taxon>
    </lineage>
</organism>
<dbReference type="AlphaFoldDB" id="A0A6J4I5I8"/>
<feature type="compositionally biased region" description="Basic and acidic residues" evidence="1">
    <location>
        <begin position="434"/>
        <end position="449"/>
    </location>
</feature>
<feature type="region of interest" description="Disordered" evidence="1">
    <location>
        <begin position="114"/>
        <end position="166"/>
    </location>
</feature>
<protein>
    <submittedName>
        <fullName evidence="2">Uncharacterized protein</fullName>
    </submittedName>
</protein>
<evidence type="ECO:0000313" key="2">
    <source>
        <dbReference type="EMBL" id="CAA9241723.1"/>
    </source>
</evidence>
<feature type="compositionally biased region" description="Low complexity" evidence="1">
    <location>
        <begin position="414"/>
        <end position="425"/>
    </location>
</feature>
<gene>
    <name evidence="2" type="ORF">AVDCRST_MAG76-1805</name>
</gene>
<name>A0A6J4I5I8_9ACTN</name>
<dbReference type="EMBL" id="CADCSZ010000108">
    <property type="protein sequence ID" value="CAA9241723.1"/>
    <property type="molecule type" value="Genomic_DNA"/>
</dbReference>
<evidence type="ECO:0000256" key="1">
    <source>
        <dbReference type="SAM" id="MobiDB-lite"/>
    </source>
</evidence>
<feature type="compositionally biased region" description="Low complexity" evidence="1">
    <location>
        <begin position="578"/>
        <end position="599"/>
    </location>
</feature>
<feature type="compositionally biased region" description="Basic residues" evidence="1">
    <location>
        <begin position="533"/>
        <end position="542"/>
    </location>
</feature>
<feature type="compositionally biased region" description="Low complexity" evidence="1">
    <location>
        <begin position="133"/>
        <end position="144"/>
    </location>
</feature>
<reference evidence="2" key="1">
    <citation type="submission" date="2020-02" db="EMBL/GenBank/DDBJ databases">
        <authorList>
            <person name="Meier V. D."/>
        </authorList>
    </citation>
    <scope>NUCLEOTIDE SEQUENCE</scope>
    <source>
        <strain evidence="2">AVDCRST_MAG76</strain>
    </source>
</reference>
<feature type="region of interest" description="Disordered" evidence="1">
    <location>
        <begin position="232"/>
        <end position="607"/>
    </location>
</feature>
<feature type="compositionally biased region" description="Acidic residues" evidence="1">
    <location>
        <begin position="367"/>
        <end position="377"/>
    </location>
</feature>
<feature type="compositionally biased region" description="Low complexity" evidence="1">
    <location>
        <begin position="543"/>
        <end position="552"/>
    </location>
</feature>
<sequence>MARGGRLRKGLRIGLLAGVGLAAVRAARARRAQLPTVTPPTWPPLPTALGAEPPAAVTSGGPAAAGAVEAAAAEHGTAALVAEAAVLEAAGITEAAEVDEDAVLTRRRQMAAAPAEADEVRSAWGPPPPAGAAPPLGEAPWAADLLDDLDPGAAPPGSPGPTDDLDGIILGEEAALEAERLEAEQLELARLERARLTGEEDANGRAQREVEREEALARFAAQRQEAEALLALQEERAANGGSGSRAGQLEPDEAVEPWAQPLEGDQLPEPTLEPLVPDEAVADLEEEPAWGRAVEPASEPHPPEPWEETDLESERARLEPELTAPPFADMDRGAGDDPAGLEQDTRRPLMAADLESGFGDGASAQPEPDEDVDDYDEPLSAWPAAPTEAWPADDIEDEAGTHPGPDDDAELEPALDALGSDGLDLVEQWPPRAKGLEDPHSQPDDRPDVELDQEDDRDPQPSGRRPIMTSDFDDEERVGAPATVQRQRRSGAPRVPLKARRPDSEVGDQPGADDQAPIEVDPSPPPPDPATRPVRKTTKKVVKAGPAKAQPAPARPVKRASSPSAGAARKVAKPVSGAKKASTTTTRKAAAAPQPAAKKVSSRKKKPDVLWVEPVGGACPTSHPVKASLSSGIFHVVGGLFYERSRADRCYVDAAAATADGLRQAKR</sequence>